<comment type="caution">
    <text evidence="2">The sequence shown here is derived from an EMBL/GenBank/DDBJ whole genome shotgun (WGS) entry which is preliminary data.</text>
</comment>
<evidence type="ECO:0000256" key="1">
    <source>
        <dbReference type="SAM" id="MobiDB-lite"/>
    </source>
</evidence>
<proteinExistence type="predicted"/>
<feature type="region of interest" description="Disordered" evidence="1">
    <location>
        <begin position="181"/>
        <end position="207"/>
    </location>
</feature>
<feature type="compositionally biased region" description="Polar residues" evidence="1">
    <location>
        <begin position="189"/>
        <end position="207"/>
    </location>
</feature>
<dbReference type="AlphaFoldDB" id="A0AA40B652"/>
<dbReference type="EMBL" id="JAUIRO010000002">
    <property type="protein sequence ID" value="KAK0728338.1"/>
    <property type="molecule type" value="Genomic_DNA"/>
</dbReference>
<gene>
    <name evidence="2" type="ORF">B0T26DRAFT_672885</name>
</gene>
<organism evidence="2 3">
    <name type="scientific">Lasiosphaeria miniovina</name>
    <dbReference type="NCBI Taxonomy" id="1954250"/>
    <lineage>
        <taxon>Eukaryota</taxon>
        <taxon>Fungi</taxon>
        <taxon>Dikarya</taxon>
        <taxon>Ascomycota</taxon>
        <taxon>Pezizomycotina</taxon>
        <taxon>Sordariomycetes</taxon>
        <taxon>Sordariomycetidae</taxon>
        <taxon>Sordariales</taxon>
        <taxon>Lasiosphaeriaceae</taxon>
        <taxon>Lasiosphaeria</taxon>
    </lineage>
</organism>
<dbReference type="GeneID" id="85322794"/>
<keyword evidence="3" id="KW-1185">Reference proteome</keyword>
<accession>A0AA40B652</accession>
<dbReference type="RefSeq" id="XP_060301193.1">
    <property type="nucleotide sequence ID" value="XM_060439524.1"/>
</dbReference>
<dbReference type="Proteomes" id="UP001172101">
    <property type="component" value="Unassembled WGS sequence"/>
</dbReference>
<evidence type="ECO:0000313" key="2">
    <source>
        <dbReference type="EMBL" id="KAK0728338.1"/>
    </source>
</evidence>
<reference evidence="2" key="1">
    <citation type="submission" date="2023-06" db="EMBL/GenBank/DDBJ databases">
        <title>Genome-scale phylogeny and comparative genomics of the fungal order Sordariales.</title>
        <authorList>
            <consortium name="Lawrence Berkeley National Laboratory"/>
            <person name="Hensen N."/>
            <person name="Bonometti L."/>
            <person name="Westerberg I."/>
            <person name="Brannstrom I.O."/>
            <person name="Guillou S."/>
            <person name="Cros-Aarteil S."/>
            <person name="Calhoun S."/>
            <person name="Haridas S."/>
            <person name="Kuo A."/>
            <person name="Mondo S."/>
            <person name="Pangilinan J."/>
            <person name="Riley R."/>
            <person name="LaButti K."/>
            <person name="Andreopoulos B."/>
            <person name="Lipzen A."/>
            <person name="Chen C."/>
            <person name="Yanf M."/>
            <person name="Daum C."/>
            <person name="Ng V."/>
            <person name="Clum A."/>
            <person name="Steindorff A."/>
            <person name="Ohm R."/>
            <person name="Martin F."/>
            <person name="Silar P."/>
            <person name="Natvig D."/>
            <person name="Lalanne C."/>
            <person name="Gautier V."/>
            <person name="Ament-velasquez S.L."/>
            <person name="Kruys A."/>
            <person name="Hutchinson M.I."/>
            <person name="Powell A.J."/>
            <person name="Barry K."/>
            <person name="Miller A.N."/>
            <person name="Grigoriev I.V."/>
            <person name="Debuchy R."/>
            <person name="Gladieux P."/>
            <person name="Thoren M.H."/>
            <person name="Johannesson H."/>
        </authorList>
    </citation>
    <scope>NUCLEOTIDE SEQUENCE</scope>
    <source>
        <strain evidence="2">SMH2392-1A</strain>
    </source>
</reference>
<name>A0AA40B652_9PEZI</name>
<protein>
    <submittedName>
        <fullName evidence="2">Uncharacterized protein</fullName>
    </submittedName>
</protein>
<evidence type="ECO:0000313" key="3">
    <source>
        <dbReference type="Proteomes" id="UP001172101"/>
    </source>
</evidence>
<sequence>MDTPYYPRKDPVPGLRFSGCDLCGTDRLPMELVQQVWKHLPRSILRGSGDVIGIAHRFAVSTLKDPDGRRESAIHLAFAILDGPHPDATLQFKYGLGHLYLPMIRRLRHPHIWDTPSPPRLGRFQTHGAFAEHNQRLQTAKMDRITRLTFLHYDNDLVAIHPHTQEEPSATVAVERFSPGSDAPRCGSITPSQRSKPISLGQTRKNSSKQCRVSYILK</sequence>